<dbReference type="Gene3D" id="1.20.140.70">
    <property type="entry name" value="Oligopeptidase f, N-terminal domain"/>
    <property type="match status" value="1"/>
</dbReference>
<comment type="similarity">
    <text evidence="6">Belongs to the peptidase M3 family.</text>
</comment>
<dbReference type="AlphaFoldDB" id="A0A1M6QP83"/>
<protein>
    <submittedName>
        <fullName evidence="9">Oligoendopeptidase F</fullName>
    </submittedName>
</protein>
<comment type="cofactor">
    <cofactor evidence="6">
        <name>Zn(2+)</name>
        <dbReference type="ChEBI" id="CHEBI:29105"/>
    </cofactor>
    <text evidence="6">Binds 1 zinc ion.</text>
</comment>
<dbReference type="OrthoDB" id="9766487at2"/>
<evidence type="ECO:0000256" key="6">
    <source>
        <dbReference type="RuleBase" id="RU003435"/>
    </source>
</evidence>
<evidence type="ECO:0000256" key="1">
    <source>
        <dbReference type="ARBA" id="ARBA00022670"/>
    </source>
</evidence>
<dbReference type="RefSeq" id="WP_072873913.1">
    <property type="nucleotide sequence ID" value="NZ_FRAF01000010.1"/>
</dbReference>
<keyword evidence="1 6" id="KW-0645">Protease</keyword>
<gene>
    <name evidence="9" type="ORF">SAMN05443507_11066</name>
</gene>
<accession>A0A1M6QP83</accession>
<dbReference type="EMBL" id="FRAF01000010">
    <property type="protein sequence ID" value="SHK21975.1"/>
    <property type="molecule type" value="Genomic_DNA"/>
</dbReference>
<dbReference type="GO" id="GO:0006508">
    <property type="term" value="P:proteolysis"/>
    <property type="evidence" value="ECO:0007669"/>
    <property type="project" value="UniProtKB-KW"/>
</dbReference>
<keyword evidence="2 6" id="KW-0479">Metal-binding</keyword>
<dbReference type="InterPro" id="IPR001567">
    <property type="entry name" value="Pept_M3A_M3B_dom"/>
</dbReference>
<evidence type="ECO:0000256" key="2">
    <source>
        <dbReference type="ARBA" id="ARBA00022723"/>
    </source>
</evidence>
<feature type="domain" description="Oligopeptidase F N-terminal" evidence="8">
    <location>
        <begin position="113"/>
        <end position="180"/>
    </location>
</feature>
<dbReference type="InterPro" id="IPR013647">
    <property type="entry name" value="OligopepF_N_dom"/>
</dbReference>
<evidence type="ECO:0000259" key="8">
    <source>
        <dbReference type="Pfam" id="PF08439"/>
    </source>
</evidence>
<dbReference type="Pfam" id="PF08439">
    <property type="entry name" value="Peptidase_M3_N"/>
    <property type="match status" value="1"/>
</dbReference>
<dbReference type="STRING" id="1830138.SAMN05443507_11066"/>
<keyword evidence="5 6" id="KW-0482">Metalloprotease</keyword>
<reference evidence="10" key="1">
    <citation type="submission" date="2016-11" db="EMBL/GenBank/DDBJ databases">
        <authorList>
            <person name="Varghese N."/>
            <person name="Submissions S."/>
        </authorList>
    </citation>
    <scope>NUCLEOTIDE SEQUENCE [LARGE SCALE GENOMIC DNA]</scope>
    <source>
        <strain evidence="10">USBA-503</strain>
    </source>
</reference>
<name>A0A1M6QP83_9BACL</name>
<dbReference type="InterPro" id="IPR042088">
    <property type="entry name" value="OligoPept_F_C"/>
</dbReference>
<feature type="domain" description="Peptidase M3A/M3B catalytic" evidence="7">
    <location>
        <begin position="204"/>
        <end position="587"/>
    </location>
</feature>
<keyword evidence="10" id="KW-1185">Reference proteome</keyword>
<proteinExistence type="inferred from homology"/>
<evidence type="ECO:0000256" key="3">
    <source>
        <dbReference type="ARBA" id="ARBA00022801"/>
    </source>
</evidence>
<dbReference type="GO" id="GO:0046872">
    <property type="term" value="F:metal ion binding"/>
    <property type="evidence" value="ECO:0007669"/>
    <property type="project" value="UniProtKB-UniRule"/>
</dbReference>
<evidence type="ECO:0000313" key="9">
    <source>
        <dbReference type="EMBL" id="SHK21975.1"/>
    </source>
</evidence>
<dbReference type="SUPFAM" id="SSF55486">
    <property type="entry name" value="Metalloproteases ('zincins'), catalytic domain"/>
    <property type="match status" value="1"/>
</dbReference>
<dbReference type="GO" id="GO:0004222">
    <property type="term" value="F:metalloendopeptidase activity"/>
    <property type="evidence" value="ECO:0007669"/>
    <property type="project" value="InterPro"/>
</dbReference>
<dbReference type="Proteomes" id="UP000184016">
    <property type="component" value="Unassembled WGS sequence"/>
</dbReference>
<dbReference type="Pfam" id="PF01432">
    <property type="entry name" value="Peptidase_M3"/>
    <property type="match status" value="1"/>
</dbReference>
<keyword evidence="3 6" id="KW-0378">Hydrolase</keyword>
<evidence type="ECO:0000256" key="4">
    <source>
        <dbReference type="ARBA" id="ARBA00022833"/>
    </source>
</evidence>
<dbReference type="Gene3D" id="1.10.1370.20">
    <property type="entry name" value="Oligoendopeptidase f, C-terminal domain"/>
    <property type="match status" value="1"/>
</dbReference>
<sequence>MSVRRQDIREEEVWNLQDIFKNEDEFQQAVELIDHTIEQMRENTEKMEWNESRLMQYLHARDALLEQCNRVMGYAMLRFSEDGTDPIHQALFARARNVRMKVEEQLTRERDGLLKLSQETLHRFAESEECKSYQLFLRELAESKAHVLHPEVEHTLAALGDVLSSPSTLYRTTTGADMRFALVADEQGQEFAVTPFSVLIRAESSTDKEFRQRAYESLVAGLKPYHHTLAMSLVTEIQKNVTLAKLRGYSSTADMLLHQSTAFGDWADQVPVSFFERVLNVFMKELAPQMRRYARLRSRVWGMERLHFWDVKAPLVAHSEHVPFSTVTKSIPEAVSPLGKDYQKLIERAFYERWIYRGDNIGALQGAYCYPIAGVHPYVFAPYHHTLYDMFIVAHELGHAGHAVLAAEHQVQQNRSSSRLFVEAPSTFHEHLLAHYLRSSHGEQAVAEIHSMQLLTFHHNFVTHLIEAELLRRLYRLADEGQPLTAGVLDTVQLDILKDFWGDSVHLDEGAEMTWMRQAHYYSGLYPYTYAVGLTASTVLAARLERGENVMTNWLEILKLGGSVHALDAFQRMDIDMNTEQPFQEAISYVGKRIDDLENLYP</sequence>
<evidence type="ECO:0000259" key="7">
    <source>
        <dbReference type="Pfam" id="PF01432"/>
    </source>
</evidence>
<evidence type="ECO:0000256" key="5">
    <source>
        <dbReference type="ARBA" id="ARBA00023049"/>
    </source>
</evidence>
<organism evidence="9 10">
    <name type="scientific">Alicyclobacillus tolerans</name>
    <dbReference type="NCBI Taxonomy" id="90970"/>
    <lineage>
        <taxon>Bacteria</taxon>
        <taxon>Bacillati</taxon>
        <taxon>Bacillota</taxon>
        <taxon>Bacilli</taxon>
        <taxon>Bacillales</taxon>
        <taxon>Alicyclobacillaceae</taxon>
        <taxon>Alicyclobacillus</taxon>
    </lineage>
</organism>
<evidence type="ECO:0000313" key="10">
    <source>
        <dbReference type="Proteomes" id="UP000184016"/>
    </source>
</evidence>
<keyword evidence="4 6" id="KW-0862">Zinc</keyword>